<dbReference type="GO" id="GO:0005975">
    <property type="term" value="P:carbohydrate metabolic process"/>
    <property type="evidence" value="ECO:0007669"/>
    <property type="project" value="InterPro"/>
</dbReference>
<dbReference type="GO" id="GO:0016773">
    <property type="term" value="F:phosphotransferase activity, alcohol group as acceptor"/>
    <property type="evidence" value="ECO:0007669"/>
    <property type="project" value="InterPro"/>
</dbReference>
<dbReference type="PIRSF" id="PIRSF000538">
    <property type="entry name" value="GlpK"/>
    <property type="match status" value="1"/>
</dbReference>
<dbReference type="CDD" id="cd07802">
    <property type="entry name" value="ASKHA_NBD_FGGY_EcLyxK-like"/>
    <property type="match status" value="1"/>
</dbReference>
<keyword evidence="3 4" id="KW-0418">Kinase</keyword>
<dbReference type="EC" id="2.7.1.-" evidence="7"/>
<dbReference type="InterPro" id="IPR018485">
    <property type="entry name" value="FGGY_C"/>
</dbReference>
<feature type="domain" description="Carbohydrate kinase FGGY N-terminal" evidence="5">
    <location>
        <begin position="3"/>
        <end position="247"/>
    </location>
</feature>
<dbReference type="RefSeq" id="WP_125074806.1">
    <property type="nucleotide sequence ID" value="NZ_CP053792.1"/>
</dbReference>
<dbReference type="InterPro" id="IPR043129">
    <property type="entry name" value="ATPase_NBD"/>
</dbReference>
<keyword evidence="8" id="KW-1185">Reference proteome</keyword>
<accession>A0A3P5Y5G2</accession>
<dbReference type="EMBL" id="UXEP01000040">
    <property type="protein sequence ID" value="VDC43481.1"/>
    <property type="molecule type" value="Genomic_DNA"/>
</dbReference>
<dbReference type="InterPro" id="IPR018483">
    <property type="entry name" value="Carb_kinase_FGGY_CS"/>
</dbReference>
<dbReference type="PANTHER" id="PTHR43095:SF3">
    <property type="entry name" value="L-XYLULOSE_3-KETO-L-GULONATE KINASE"/>
    <property type="match status" value="1"/>
</dbReference>
<sequence length="510" mass="55875">MRYFLSIDYGGTTTKAILFDDKGKEIAISSFPTLKIEDRPGFREIDLEALWHAIGASIKDVIITSDIDSSAIAAVIPIGHGKGLYLLDKQQTIFCHGILSTDERANDLAKTFEAKLDELWPMTQQHVVGVQAPVLLRWLKEHDRASYEQIGWVLSAKDFIRFQLTGKVNQEYGDASGNHWIHFQTGTYDPAILSFFGIEEMAQALPELVDCADMVGGVSKEAANLTGLTEGTLVLGGLFDIDACAIGSGVLDDQTFSLISGTWNINTYPSKQAASQASGHMNSYFPNRDYLIEASSPTSAGNLDAILTMLMAEEIRTIKEQGRESIYDTLETFLENTDATYNDLIFLPFLYGSNVSSDAKACFFGLSTRTTKSHLLRAVYEGIAFAHKQHIDQLILAKGSAPKVIRMTGGATHSKAWVQLFADVLQLPIETVSGSELGGLGGALLAKAALDSLSLDEAVADMVRVKETYYPNQEQGKYYQQKYDLYQQLVTVMGPAWQSLAALSTLSQEG</sequence>
<dbReference type="Pfam" id="PF00370">
    <property type="entry name" value="FGGY_N"/>
    <property type="match status" value="1"/>
</dbReference>
<comment type="similarity">
    <text evidence="1 4">Belongs to the FGGY kinase family.</text>
</comment>
<dbReference type="Gene3D" id="3.30.420.40">
    <property type="match status" value="2"/>
</dbReference>
<dbReference type="InterPro" id="IPR050406">
    <property type="entry name" value="FGGY_Carb_Kinase"/>
</dbReference>
<evidence type="ECO:0000256" key="1">
    <source>
        <dbReference type="ARBA" id="ARBA00009156"/>
    </source>
</evidence>
<dbReference type="SUPFAM" id="SSF53067">
    <property type="entry name" value="Actin-like ATPase domain"/>
    <property type="match status" value="2"/>
</dbReference>
<gene>
    <name evidence="7" type="primary">lyx</name>
    <name evidence="7" type="ORF">FMV2238Y02_19850</name>
</gene>
<dbReference type="InterPro" id="IPR000577">
    <property type="entry name" value="Carb_kinase_FGGY"/>
</dbReference>
<keyword evidence="2 4" id="KW-0808">Transferase</keyword>
<dbReference type="GO" id="GO:0016301">
    <property type="term" value="F:kinase activity"/>
    <property type="evidence" value="ECO:0007669"/>
    <property type="project" value="UniProtKB-KW"/>
</dbReference>
<evidence type="ECO:0000256" key="4">
    <source>
        <dbReference type="RuleBase" id="RU003733"/>
    </source>
</evidence>
<evidence type="ECO:0000259" key="5">
    <source>
        <dbReference type="Pfam" id="PF00370"/>
    </source>
</evidence>
<dbReference type="AlphaFoldDB" id="A0A3P5Y5G2"/>
<evidence type="ECO:0000313" key="8">
    <source>
        <dbReference type="Proteomes" id="UP000280759"/>
    </source>
</evidence>
<name>A0A3P5Y5G2_STRCB</name>
<dbReference type="PROSITE" id="PS00445">
    <property type="entry name" value="FGGY_KINASES_2"/>
    <property type="match status" value="1"/>
</dbReference>
<evidence type="ECO:0000256" key="2">
    <source>
        <dbReference type="ARBA" id="ARBA00022679"/>
    </source>
</evidence>
<dbReference type="InterPro" id="IPR018484">
    <property type="entry name" value="FGGY_N"/>
</dbReference>
<proteinExistence type="inferred from homology"/>
<organism evidence="7 8">
    <name type="scientific">Streptococcus canis</name>
    <dbReference type="NCBI Taxonomy" id="1329"/>
    <lineage>
        <taxon>Bacteria</taxon>
        <taxon>Bacillati</taxon>
        <taxon>Bacillota</taxon>
        <taxon>Bacilli</taxon>
        <taxon>Lactobacillales</taxon>
        <taxon>Streptococcaceae</taxon>
        <taxon>Streptococcus</taxon>
    </lineage>
</organism>
<dbReference type="PANTHER" id="PTHR43095">
    <property type="entry name" value="SUGAR KINASE"/>
    <property type="match status" value="1"/>
</dbReference>
<evidence type="ECO:0000256" key="3">
    <source>
        <dbReference type="ARBA" id="ARBA00022777"/>
    </source>
</evidence>
<dbReference type="Proteomes" id="UP000280759">
    <property type="component" value="Unassembled WGS sequence"/>
</dbReference>
<evidence type="ECO:0000259" key="6">
    <source>
        <dbReference type="Pfam" id="PF02782"/>
    </source>
</evidence>
<protein>
    <submittedName>
        <fullName evidence="7">L-xylulose/3-keto-L-gulonate kinase</fullName>
        <ecNumber evidence="7">2.7.1.-</ecNumber>
    </submittedName>
</protein>
<dbReference type="Pfam" id="PF02782">
    <property type="entry name" value="FGGY_C"/>
    <property type="match status" value="1"/>
</dbReference>
<evidence type="ECO:0000313" key="7">
    <source>
        <dbReference type="EMBL" id="VDC43481.1"/>
    </source>
</evidence>
<feature type="domain" description="Carbohydrate kinase FGGY C-terminal" evidence="6">
    <location>
        <begin position="258"/>
        <end position="449"/>
    </location>
</feature>
<reference evidence="7 8" key="1">
    <citation type="submission" date="2018-10" db="EMBL/GenBank/DDBJ databases">
        <authorList>
            <consortium name="Molecular Microbiology and Infection Unit (UMMI)"/>
            <person name="Machado M."/>
        </authorList>
    </citation>
    <scope>NUCLEOTIDE SEQUENCE [LARGE SCALE GENOMIC DNA]</scope>
    <source>
        <strain evidence="7">FMV2238.02</strain>
    </source>
</reference>